<sequence>MLSMALFLLALLSITEARINVGFVSPDVCIVAERQTSDADKINNLLDFYSFRGFTYEICQFNQDADAIDAISKCSCLYGNNTQIVAYADTVKSDLATLLGNDNDCTVFTKKTKKWIPQYDRDREYFLYAKNVRICYISESLLGMGCDSTKEWTWQNITSTDYAIADIPEMTLDGFWLFTTETAYLCVRKDSSQPKPIYFFNLIGNKPPEDQIGQTRSLATAWKAVNSILHFVYKVLDIFYRERLR</sequence>
<dbReference type="EMBL" id="KX756629">
    <property type="protein sequence ID" value="APQ41759.1"/>
    <property type="molecule type" value="Genomic_RNA"/>
</dbReference>
<keyword evidence="2" id="KW-1185">Reference proteome</keyword>
<proteinExistence type="predicted"/>
<gene>
    <name evidence="1" type="primary">VP7</name>
</gene>
<dbReference type="GO" id="GO:0016020">
    <property type="term" value="C:membrane"/>
    <property type="evidence" value="ECO:0007669"/>
    <property type="project" value="InterPro"/>
</dbReference>
<evidence type="ECO:0000313" key="2">
    <source>
        <dbReference type="Proteomes" id="UP000500822"/>
    </source>
</evidence>
<dbReference type="Pfam" id="PF05868">
    <property type="entry name" value="Rotavirus_VP7"/>
    <property type="match status" value="1"/>
</dbReference>
<evidence type="ECO:0000313" key="1">
    <source>
        <dbReference type="EMBL" id="APQ41759.1"/>
    </source>
</evidence>
<dbReference type="RefSeq" id="YP_010086028.1">
    <property type="nucleotide sequence ID" value="NC_055267.1"/>
</dbReference>
<protein>
    <submittedName>
        <fullName evidence="1">VP7</fullName>
    </submittedName>
</protein>
<dbReference type="InterPro" id="IPR008818">
    <property type="entry name" value="Rotavirus_VP7"/>
</dbReference>
<dbReference type="Proteomes" id="UP000500822">
    <property type="component" value="Genome"/>
</dbReference>
<dbReference type="KEGG" id="vg:65246818"/>
<dbReference type="GO" id="GO:0044423">
    <property type="term" value="C:virion component"/>
    <property type="evidence" value="ECO:0007669"/>
    <property type="project" value="InterPro"/>
</dbReference>
<organism evidence="1 2">
    <name type="scientific">Rotavirus J</name>
    <dbReference type="NCBI Taxonomy" id="1929964"/>
    <lineage>
        <taxon>Viruses</taxon>
        <taxon>Riboviria</taxon>
        <taxon>Orthornavirae</taxon>
        <taxon>Duplornaviricota</taxon>
        <taxon>Resentoviricetes</taxon>
        <taxon>Reovirales</taxon>
        <taxon>Sedoreoviridae</taxon>
        <taxon>Rotavirus</taxon>
        <taxon>Rotavirus jotagastroenteritidis</taxon>
    </lineage>
</organism>
<dbReference type="GeneID" id="65246818"/>
<reference evidence="1 2" key="1">
    <citation type="journal article" date="2016" name="Infect. Genet. Evol.">
        <title>Candidate new rotavirus species in Schreiber's bats, Serbia.</title>
        <authorList>
            <person name="Banyai K."/>
            <person name="Kemenesi G."/>
            <person name="Budinski I."/>
            <person name="Foldes F."/>
            <person name="Zana B."/>
            <person name="Marton S."/>
            <person name="Varga-Kugler R."/>
            <person name="Oldal M."/>
            <person name="Kurucz K."/>
            <person name="Jakab F."/>
        </authorList>
    </citation>
    <scope>NUCLEOTIDE SEQUENCE [LARGE SCALE GENOMIC DNA]</scope>
    <source>
        <strain evidence="1 2">BO4351/Ms/2014</strain>
    </source>
</reference>
<name>A0A1L6BXL9_9REOV</name>
<accession>A0A1L6BXL9</accession>